<dbReference type="Gene3D" id="3.90.180.10">
    <property type="entry name" value="Medium-chain alcohol dehydrogenases, catalytic domain"/>
    <property type="match status" value="1"/>
</dbReference>
<keyword evidence="2" id="KW-0560">Oxidoreductase</keyword>
<dbReference type="Pfam" id="PF13602">
    <property type="entry name" value="ADH_zinc_N_2"/>
    <property type="match status" value="1"/>
</dbReference>
<dbReference type="PANTHER" id="PTHR48106">
    <property type="entry name" value="QUINONE OXIDOREDUCTASE PIG3-RELATED"/>
    <property type="match status" value="1"/>
</dbReference>
<gene>
    <name evidence="4" type="ORF">OEA66_17425</name>
</gene>
<dbReference type="InterPro" id="IPR011032">
    <property type="entry name" value="GroES-like_sf"/>
</dbReference>
<dbReference type="PANTHER" id="PTHR48106:SF18">
    <property type="entry name" value="QUINONE OXIDOREDUCTASE PIG3"/>
    <property type="match status" value="1"/>
</dbReference>
<evidence type="ECO:0000256" key="2">
    <source>
        <dbReference type="ARBA" id="ARBA00023002"/>
    </source>
</evidence>
<keyword evidence="5" id="KW-1185">Reference proteome</keyword>
<accession>A0ABT3Y7J3</accession>
<dbReference type="InterPro" id="IPR013154">
    <property type="entry name" value="ADH-like_N"/>
</dbReference>
<evidence type="ECO:0000313" key="4">
    <source>
        <dbReference type="EMBL" id="MCX8534132.1"/>
    </source>
</evidence>
<keyword evidence="1" id="KW-0521">NADP</keyword>
<dbReference type="EMBL" id="JAOVZV010000021">
    <property type="protein sequence ID" value="MCX8534132.1"/>
    <property type="molecule type" value="Genomic_DNA"/>
</dbReference>
<sequence>MKAAVLYRAGGPENLRLEKREIPLPKQDQVLIKIKAFGLNRSEIMTRKGYSESVHFPRILGIECVGEVVEDPSGEFRKGQKVAAFMGGMGRDFDGSYAEFAVLPKSIISSFESDLPWEILGALPEMLQTVYGSLHSALKINKGETLLIRGGTSSIGLLAAELAKSEGLKVISTTRNIDKQNLLIENGADRVLIDDGNLSNQISKQNIKIDKILELVGTSTLKDSLASVVQGGIVCMTGMLSEQWSIKDFAPMDFIQAASYLTIYDSGKIRVDGQYFQEFIRKVEAKEIKPVIKKIFKLEEIAEAQSFMESNQSGGKIVVLV</sequence>
<evidence type="ECO:0000259" key="3">
    <source>
        <dbReference type="SMART" id="SM00829"/>
    </source>
</evidence>
<dbReference type="SUPFAM" id="SSF50129">
    <property type="entry name" value="GroES-like"/>
    <property type="match status" value="1"/>
</dbReference>
<dbReference type="Pfam" id="PF08240">
    <property type="entry name" value="ADH_N"/>
    <property type="match status" value="1"/>
</dbReference>
<protein>
    <submittedName>
        <fullName evidence="4">Zinc-binding alcohol dehydrogenase family protein</fullName>
    </submittedName>
</protein>
<dbReference type="RefSeq" id="WP_267282586.1">
    <property type="nucleotide sequence ID" value="NZ_JAOVZV010000021.1"/>
</dbReference>
<evidence type="ECO:0000256" key="1">
    <source>
        <dbReference type="ARBA" id="ARBA00022857"/>
    </source>
</evidence>
<evidence type="ECO:0000313" key="5">
    <source>
        <dbReference type="Proteomes" id="UP001070176"/>
    </source>
</evidence>
<name>A0ABT3Y7J3_9FLAO</name>
<organism evidence="4 5">
    <name type="scientific">Chryseobacterium luquanense</name>
    <dbReference type="NCBI Taxonomy" id="2983766"/>
    <lineage>
        <taxon>Bacteria</taxon>
        <taxon>Pseudomonadati</taxon>
        <taxon>Bacteroidota</taxon>
        <taxon>Flavobacteriia</taxon>
        <taxon>Flavobacteriales</taxon>
        <taxon>Weeksellaceae</taxon>
        <taxon>Chryseobacterium group</taxon>
        <taxon>Chryseobacterium</taxon>
    </lineage>
</organism>
<dbReference type="SMART" id="SM00829">
    <property type="entry name" value="PKS_ER"/>
    <property type="match status" value="1"/>
</dbReference>
<proteinExistence type="predicted"/>
<dbReference type="Proteomes" id="UP001070176">
    <property type="component" value="Unassembled WGS sequence"/>
</dbReference>
<dbReference type="CDD" id="cd08243">
    <property type="entry name" value="quinone_oxidoreductase_like_1"/>
    <property type="match status" value="1"/>
</dbReference>
<reference evidence="4" key="1">
    <citation type="submission" date="2022-10" db="EMBL/GenBank/DDBJ databases">
        <title>Chryseobacterium sp. nov., a novel bacterial species.</title>
        <authorList>
            <person name="Cao Y."/>
        </authorList>
    </citation>
    <scope>NUCLEOTIDE SEQUENCE</scope>
    <source>
        <strain evidence="4">KC 927</strain>
    </source>
</reference>
<dbReference type="InterPro" id="IPR036291">
    <property type="entry name" value="NAD(P)-bd_dom_sf"/>
</dbReference>
<dbReference type="InterPro" id="IPR020843">
    <property type="entry name" value="ER"/>
</dbReference>
<dbReference type="Gene3D" id="3.40.50.720">
    <property type="entry name" value="NAD(P)-binding Rossmann-like Domain"/>
    <property type="match status" value="1"/>
</dbReference>
<comment type="caution">
    <text evidence="4">The sequence shown here is derived from an EMBL/GenBank/DDBJ whole genome shotgun (WGS) entry which is preliminary data.</text>
</comment>
<feature type="domain" description="Enoyl reductase (ER)" evidence="3">
    <location>
        <begin position="10"/>
        <end position="319"/>
    </location>
</feature>
<dbReference type="SUPFAM" id="SSF51735">
    <property type="entry name" value="NAD(P)-binding Rossmann-fold domains"/>
    <property type="match status" value="1"/>
</dbReference>